<keyword evidence="2" id="KW-1185">Reference proteome</keyword>
<reference evidence="2" key="1">
    <citation type="journal article" date="2019" name="Int. J. Syst. Evol. Microbiol.">
        <title>The Global Catalogue of Microorganisms (GCM) 10K type strain sequencing project: providing services to taxonomists for standard genome sequencing and annotation.</title>
        <authorList>
            <consortium name="The Broad Institute Genomics Platform"/>
            <consortium name="The Broad Institute Genome Sequencing Center for Infectious Disease"/>
            <person name="Wu L."/>
            <person name="Ma J."/>
        </authorList>
    </citation>
    <scope>NUCLEOTIDE SEQUENCE [LARGE SCALE GENOMIC DNA]</scope>
    <source>
        <strain evidence="2">JCM 17919</strain>
    </source>
</reference>
<evidence type="ECO:0000313" key="2">
    <source>
        <dbReference type="Proteomes" id="UP001501725"/>
    </source>
</evidence>
<protein>
    <recommendedName>
        <fullName evidence="3">DUF4833 domain-containing protein</fullName>
    </recommendedName>
</protein>
<comment type="caution">
    <text evidence="1">The sequence shown here is derived from an EMBL/GenBank/DDBJ whole genome shotgun (WGS) entry which is preliminary data.</text>
</comment>
<sequence length="158" mass="18013">MRKAFLAFPKLTAHENTASFRSTRASGAAAVQINTASEDRYATLRTYTLYVPNYWYGPGGTMLPDEAEGSRTARYISDMISEYKFPVRLVRRDELSELILNTRKPLYYVNYVQSLADKMISVVNGLTGEVLYANFTGKSYRPKEKDFRDLNKVVLEAK</sequence>
<dbReference type="Proteomes" id="UP001501725">
    <property type="component" value="Unassembled WGS sequence"/>
</dbReference>
<proteinExistence type="predicted"/>
<organism evidence="1 2">
    <name type="scientific">Flaviaesturariibacter amylovorans</name>
    <dbReference type="NCBI Taxonomy" id="1084520"/>
    <lineage>
        <taxon>Bacteria</taxon>
        <taxon>Pseudomonadati</taxon>
        <taxon>Bacteroidota</taxon>
        <taxon>Chitinophagia</taxon>
        <taxon>Chitinophagales</taxon>
        <taxon>Chitinophagaceae</taxon>
        <taxon>Flaviaestuariibacter</taxon>
    </lineage>
</organism>
<dbReference type="EMBL" id="BAABGY010000016">
    <property type="protein sequence ID" value="GAA4343038.1"/>
    <property type="molecule type" value="Genomic_DNA"/>
</dbReference>
<accession>A0ABP8HR72</accession>
<gene>
    <name evidence="1" type="ORF">GCM10023184_42980</name>
</gene>
<name>A0ABP8HR72_9BACT</name>
<evidence type="ECO:0008006" key="3">
    <source>
        <dbReference type="Google" id="ProtNLM"/>
    </source>
</evidence>
<evidence type="ECO:0000313" key="1">
    <source>
        <dbReference type="EMBL" id="GAA4343038.1"/>
    </source>
</evidence>